<dbReference type="PANTHER" id="PTHR21494">
    <property type="entry name" value="ACTIVATING SIGNAL COINTEGRATOR 1 COMPLEX SUBUNIT 2 ASC-1 COMPLEX SUBUNIT P100"/>
    <property type="match status" value="1"/>
</dbReference>
<dbReference type="PROSITE" id="PS51140">
    <property type="entry name" value="CUE"/>
    <property type="match status" value="1"/>
</dbReference>
<feature type="region of interest" description="Disordered" evidence="1">
    <location>
        <begin position="419"/>
        <end position="450"/>
    </location>
</feature>
<feature type="compositionally biased region" description="Low complexity" evidence="1">
    <location>
        <begin position="687"/>
        <end position="706"/>
    </location>
</feature>
<dbReference type="GO" id="GO:0043130">
    <property type="term" value="F:ubiquitin binding"/>
    <property type="evidence" value="ECO:0007669"/>
    <property type="project" value="InterPro"/>
</dbReference>
<dbReference type="InterPro" id="IPR052586">
    <property type="entry name" value="ASCC2"/>
</dbReference>
<sequence>MLDNDTSNNNNCNPQKLPLGDLKFAFSGQDGVRRNIPALDEHWVRRGKSFASYVCMMSSYGRLKFGAALEEWTFAASNCRQDMEFLLSLTQHEFWSYMVYEESAMAAVVTFLQRANPFYRQTDASTDKELEQANRLYGELLDLVVRLIMRLCTGEESDSEWISPQQHSSLLYTNYLISVPMLFDLLIAVGDAEPANVELLRQIFDKVLRLQPEYRKDLKEALTFYESAFLSMQIQVENEGCEGAGGGAPLDADLETPYDDVVLYAMDSAYTLRLLLLLCPELLETIEQLRLPQSIANFYDMTVPMLYKNIYMVNPGAQSLRWLNETRQQFLVVFRRVVSLQMEAGRGQQLVEVMQECLSAQAFVVDYQRQFPLEHDMELLVQRCPNIKNYKVDFVVAGYQKALSSCPNGIMADDMVSNVDTEEEDAEFEDEDSSRTSPQPSPTSNGATRDLDLEVTAVLDVLPDLGRGFIRRLLTRYENSEQAIAAILDDNLPPDLAQMDRQEVYVPPDPQDTQQRQTGLRHYNVHDGDRYDVLTRDQPECIIKQGKGLPGAPRNAEQLLDDKRDLKQLKERYQNYAMVEETPLESGEYDDEYDDSYEALNEGQAPPVSLLRARLQGAAFNSAYEAQDEVEDDDEESSEGGSDAEPAKRNNRDFCENPEVIRARYQQRQMAKYGQKSGGQGAGAGAGSSVVGAPKGQGQSQQTQRSRGQKEAHKSSRANHNRKAGAAFKRSKGMMG</sequence>
<dbReference type="eggNOG" id="KOG4501">
    <property type="taxonomic scope" value="Eukaryota"/>
</dbReference>
<reference evidence="3 4" key="1">
    <citation type="journal article" date="2007" name="Nature">
        <title>Evolution of genes and genomes on the Drosophila phylogeny.</title>
        <authorList>
            <consortium name="Drosophila 12 Genomes Consortium"/>
            <person name="Clark A.G."/>
            <person name="Eisen M.B."/>
            <person name="Smith D.R."/>
            <person name="Bergman C.M."/>
            <person name="Oliver B."/>
            <person name="Markow T.A."/>
            <person name="Kaufman T.C."/>
            <person name="Kellis M."/>
            <person name="Gelbart W."/>
            <person name="Iyer V.N."/>
            <person name="Pollard D.A."/>
            <person name="Sackton T.B."/>
            <person name="Larracuente A.M."/>
            <person name="Singh N.D."/>
            <person name="Abad J.P."/>
            <person name="Abt D.N."/>
            <person name="Adryan B."/>
            <person name="Aguade M."/>
            <person name="Akashi H."/>
            <person name="Anderson W.W."/>
            <person name="Aquadro C.F."/>
            <person name="Ardell D.H."/>
            <person name="Arguello R."/>
            <person name="Artieri C.G."/>
            <person name="Barbash D.A."/>
            <person name="Barker D."/>
            <person name="Barsanti P."/>
            <person name="Batterham P."/>
            <person name="Batzoglou S."/>
            <person name="Begun D."/>
            <person name="Bhutkar A."/>
            <person name="Blanco E."/>
            <person name="Bosak S.A."/>
            <person name="Bradley R.K."/>
            <person name="Brand A.D."/>
            <person name="Brent M.R."/>
            <person name="Brooks A.N."/>
            <person name="Brown R.H."/>
            <person name="Butlin R.K."/>
            <person name="Caggese C."/>
            <person name="Calvi B.R."/>
            <person name="Bernardo de Carvalho A."/>
            <person name="Caspi A."/>
            <person name="Castrezana S."/>
            <person name="Celniker S.E."/>
            <person name="Chang J.L."/>
            <person name="Chapple C."/>
            <person name="Chatterji S."/>
            <person name="Chinwalla A."/>
            <person name="Civetta A."/>
            <person name="Clifton S.W."/>
            <person name="Comeron J.M."/>
            <person name="Costello J.C."/>
            <person name="Coyne J.A."/>
            <person name="Daub J."/>
            <person name="David R.G."/>
            <person name="Delcher A.L."/>
            <person name="Delehaunty K."/>
            <person name="Do C.B."/>
            <person name="Ebling H."/>
            <person name="Edwards K."/>
            <person name="Eickbush T."/>
            <person name="Evans J.D."/>
            <person name="Filipski A."/>
            <person name="Findeiss S."/>
            <person name="Freyhult E."/>
            <person name="Fulton L."/>
            <person name="Fulton R."/>
            <person name="Garcia A.C."/>
            <person name="Gardiner A."/>
            <person name="Garfield D.A."/>
            <person name="Garvin B.E."/>
            <person name="Gibson G."/>
            <person name="Gilbert D."/>
            <person name="Gnerre S."/>
            <person name="Godfrey J."/>
            <person name="Good R."/>
            <person name="Gotea V."/>
            <person name="Gravely B."/>
            <person name="Greenberg A.J."/>
            <person name="Griffiths-Jones S."/>
            <person name="Gross S."/>
            <person name="Guigo R."/>
            <person name="Gustafson E.A."/>
            <person name="Haerty W."/>
            <person name="Hahn M.W."/>
            <person name="Halligan D.L."/>
            <person name="Halpern A.L."/>
            <person name="Halter G.M."/>
            <person name="Han M.V."/>
            <person name="Heger A."/>
            <person name="Hillier L."/>
            <person name="Hinrichs A.S."/>
            <person name="Holmes I."/>
            <person name="Hoskins R.A."/>
            <person name="Hubisz M.J."/>
            <person name="Hultmark D."/>
            <person name="Huntley M.A."/>
            <person name="Jaffe D.B."/>
            <person name="Jagadeeshan S."/>
            <person name="Jeck W.R."/>
            <person name="Johnson J."/>
            <person name="Jones C.D."/>
            <person name="Jordan W.C."/>
            <person name="Karpen G.H."/>
            <person name="Kataoka E."/>
            <person name="Keightley P.D."/>
            <person name="Kheradpour P."/>
            <person name="Kirkness E.F."/>
            <person name="Koerich L.B."/>
            <person name="Kristiansen K."/>
            <person name="Kudrna D."/>
            <person name="Kulathinal R.J."/>
            <person name="Kumar S."/>
            <person name="Kwok R."/>
            <person name="Lander E."/>
            <person name="Langley C.H."/>
            <person name="Lapoint R."/>
            <person name="Lazzaro B.P."/>
            <person name="Lee S.J."/>
            <person name="Levesque L."/>
            <person name="Li R."/>
            <person name="Lin C.F."/>
            <person name="Lin M.F."/>
            <person name="Lindblad-Toh K."/>
            <person name="Llopart A."/>
            <person name="Long M."/>
            <person name="Low L."/>
            <person name="Lozovsky E."/>
            <person name="Lu J."/>
            <person name="Luo M."/>
            <person name="Machado C.A."/>
            <person name="Makalowski W."/>
            <person name="Marzo M."/>
            <person name="Matsuda M."/>
            <person name="Matzkin L."/>
            <person name="McAllister B."/>
            <person name="McBride C.S."/>
            <person name="McKernan B."/>
            <person name="McKernan K."/>
            <person name="Mendez-Lago M."/>
            <person name="Minx P."/>
            <person name="Mollenhauer M.U."/>
            <person name="Montooth K."/>
            <person name="Mount S.M."/>
            <person name="Mu X."/>
            <person name="Myers E."/>
            <person name="Negre B."/>
            <person name="Newfeld S."/>
            <person name="Nielsen R."/>
            <person name="Noor M.A."/>
            <person name="O'Grady P."/>
            <person name="Pachter L."/>
            <person name="Papaceit M."/>
            <person name="Parisi M.J."/>
            <person name="Parisi M."/>
            <person name="Parts L."/>
            <person name="Pedersen J.S."/>
            <person name="Pesole G."/>
            <person name="Phillippy A.M."/>
            <person name="Ponting C.P."/>
            <person name="Pop M."/>
            <person name="Porcelli D."/>
            <person name="Powell J.R."/>
            <person name="Prohaska S."/>
            <person name="Pruitt K."/>
            <person name="Puig M."/>
            <person name="Quesneville H."/>
            <person name="Ram K.R."/>
            <person name="Rand D."/>
            <person name="Rasmussen M.D."/>
            <person name="Reed L.K."/>
            <person name="Reenan R."/>
            <person name="Reily A."/>
            <person name="Remington K.A."/>
            <person name="Rieger T.T."/>
            <person name="Ritchie M.G."/>
            <person name="Robin C."/>
            <person name="Rogers Y.H."/>
            <person name="Rohde C."/>
            <person name="Rozas J."/>
            <person name="Rubenfield M.J."/>
            <person name="Ruiz A."/>
            <person name="Russo S."/>
            <person name="Salzberg S.L."/>
            <person name="Sanchez-Gracia A."/>
            <person name="Saranga D.J."/>
            <person name="Sato H."/>
            <person name="Schaeffer S.W."/>
            <person name="Schatz M.C."/>
            <person name="Schlenke T."/>
            <person name="Schwartz R."/>
            <person name="Segarra C."/>
            <person name="Singh R.S."/>
            <person name="Sirot L."/>
            <person name="Sirota M."/>
            <person name="Sisneros N.B."/>
            <person name="Smith C.D."/>
            <person name="Smith T.F."/>
            <person name="Spieth J."/>
            <person name="Stage D.E."/>
            <person name="Stark A."/>
            <person name="Stephan W."/>
            <person name="Strausberg R.L."/>
            <person name="Strempel S."/>
            <person name="Sturgill D."/>
            <person name="Sutton G."/>
            <person name="Sutton G.G."/>
            <person name="Tao W."/>
            <person name="Teichmann S."/>
            <person name="Tobari Y.N."/>
            <person name="Tomimura Y."/>
            <person name="Tsolas J.M."/>
            <person name="Valente V.L."/>
            <person name="Venter E."/>
            <person name="Venter J.C."/>
            <person name="Vicario S."/>
            <person name="Vieira F.G."/>
            <person name="Vilella A.J."/>
            <person name="Villasante A."/>
            <person name="Walenz B."/>
            <person name="Wang J."/>
            <person name="Wasserman M."/>
            <person name="Watts T."/>
            <person name="Wilson D."/>
            <person name="Wilson R.K."/>
            <person name="Wing R.A."/>
            <person name="Wolfner M.F."/>
            <person name="Wong A."/>
            <person name="Wong G.K."/>
            <person name="Wu C.I."/>
            <person name="Wu G."/>
            <person name="Yamamoto D."/>
            <person name="Yang H.P."/>
            <person name="Yang S.P."/>
            <person name="Yorke J.A."/>
            <person name="Yoshida K."/>
            <person name="Zdobnov E."/>
            <person name="Zhang P."/>
            <person name="Zhang Y."/>
            <person name="Zimin A.V."/>
            <person name="Baldwin J."/>
            <person name="Abdouelleil A."/>
            <person name="Abdulkadir J."/>
            <person name="Abebe A."/>
            <person name="Abera B."/>
            <person name="Abreu J."/>
            <person name="Acer S.C."/>
            <person name="Aftuck L."/>
            <person name="Alexander A."/>
            <person name="An P."/>
            <person name="Anderson E."/>
            <person name="Anderson S."/>
            <person name="Arachi H."/>
            <person name="Azer M."/>
            <person name="Bachantsang P."/>
            <person name="Barry A."/>
            <person name="Bayul T."/>
            <person name="Berlin A."/>
            <person name="Bessette D."/>
            <person name="Bloom T."/>
            <person name="Blye J."/>
            <person name="Boguslavskiy L."/>
            <person name="Bonnet C."/>
            <person name="Boukhgalter B."/>
            <person name="Bourzgui I."/>
            <person name="Brown A."/>
            <person name="Cahill P."/>
            <person name="Channer S."/>
            <person name="Cheshatsang Y."/>
            <person name="Chuda L."/>
            <person name="Citroen M."/>
            <person name="Collymore A."/>
            <person name="Cooke P."/>
            <person name="Costello M."/>
            <person name="D'Aco K."/>
            <person name="Daza R."/>
            <person name="De Haan G."/>
            <person name="DeGray S."/>
            <person name="DeMaso C."/>
            <person name="Dhargay N."/>
            <person name="Dooley K."/>
            <person name="Dooley E."/>
            <person name="Doricent M."/>
            <person name="Dorje P."/>
            <person name="Dorjee K."/>
            <person name="Dupes A."/>
            <person name="Elong R."/>
            <person name="Falk J."/>
            <person name="Farina A."/>
            <person name="Faro S."/>
            <person name="Ferguson D."/>
            <person name="Fisher S."/>
            <person name="Foley C.D."/>
            <person name="Franke A."/>
            <person name="Friedrich D."/>
            <person name="Gadbois L."/>
            <person name="Gearin G."/>
            <person name="Gearin C.R."/>
            <person name="Giannoukos G."/>
            <person name="Goode T."/>
            <person name="Graham J."/>
            <person name="Grandbois E."/>
            <person name="Grewal S."/>
            <person name="Gyaltsen K."/>
            <person name="Hafez N."/>
            <person name="Hagos B."/>
            <person name="Hall J."/>
            <person name="Henson C."/>
            <person name="Hollinger A."/>
            <person name="Honan T."/>
            <person name="Huard M.D."/>
            <person name="Hughes L."/>
            <person name="Hurhula B."/>
            <person name="Husby M.E."/>
            <person name="Kamat A."/>
            <person name="Kanga B."/>
            <person name="Kashin S."/>
            <person name="Khazanovich D."/>
            <person name="Kisner P."/>
            <person name="Lance K."/>
            <person name="Lara M."/>
            <person name="Lee W."/>
            <person name="Lennon N."/>
            <person name="Letendre F."/>
            <person name="LeVine R."/>
            <person name="Lipovsky A."/>
            <person name="Liu X."/>
            <person name="Liu J."/>
            <person name="Liu S."/>
            <person name="Lokyitsang T."/>
            <person name="Lokyitsang Y."/>
            <person name="Lubonja R."/>
            <person name="Lui A."/>
            <person name="MacDonald P."/>
            <person name="Magnisalis V."/>
            <person name="Maru K."/>
            <person name="Matthews C."/>
            <person name="McCusker W."/>
            <person name="McDonough S."/>
            <person name="Mehta T."/>
            <person name="Meldrim J."/>
            <person name="Meneus L."/>
            <person name="Mihai O."/>
            <person name="Mihalev A."/>
            <person name="Mihova T."/>
            <person name="Mittelman R."/>
            <person name="Mlenga V."/>
            <person name="Montmayeur A."/>
            <person name="Mulrain L."/>
            <person name="Navidi A."/>
            <person name="Naylor J."/>
            <person name="Negash T."/>
            <person name="Nguyen T."/>
            <person name="Nguyen N."/>
            <person name="Nicol R."/>
            <person name="Norbu C."/>
            <person name="Norbu N."/>
            <person name="Novod N."/>
            <person name="O'Neill B."/>
            <person name="Osman S."/>
            <person name="Markiewicz E."/>
            <person name="Oyono O.L."/>
            <person name="Patti C."/>
            <person name="Phunkhang P."/>
            <person name="Pierre F."/>
            <person name="Priest M."/>
            <person name="Raghuraman S."/>
            <person name="Rege F."/>
            <person name="Reyes R."/>
            <person name="Rise C."/>
            <person name="Rogov P."/>
            <person name="Ross K."/>
            <person name="Ryan E."/>
            <person name="Settipalli S."/>
            <person name="Shea T."/>
            <person name="Sherpa N."/>
            <person name="Shi L."/>
            <person name="Shih D."/>
            <person name="Sparrow T."/>
            <person name="Spaulding J."/>
            <person name="Stalker J."/>
            <person name="Stange-Thomann N."/>
            <person name="Stavropoulos S."/>
            <person name="Stone C."/>
            <person name="Strader C."/>
            <person name="Tesfaye S."/>
            <person name="Thomson T."/>
            <person name="Thoulutsang Y."/>
            <person name="Thoulutsang D."/>
            <person name="Topham K."/>
            <person name="Topping I."/>
            <person name="Tsamla T."/>
            <person name="Vassiliev H."/>
            <person name="Vo A."/>
            <person name="Wangchuk T."/>
            <person name="Wangdi T."/>
            <person name="Weiand M."/>
            <person name="Wilkinson J."/>
            <person name="Wilson A."/>
            <person name="Yadav S."/>
            <person name="Young G."/>
            <person name="Yu Q."/>
            <person name="Zembek L."/>
            <person name="Zhong D."/>
            <person name="Zimmer A."/>
            <person name="Zwirko Z."/>
            <person name="Jaffe D.B."/>
            <person name="Alvarez P."/>
            <person name="Brockman W."/>
            <person name="Butler J."/>
            <person name="Chin C."/>
            <person name="Gnerre S."/>
            <person name="Grabherr M."/>
            <person name="Kleber M."/>
            <person name="Mauceli E."/>
            <person name="MacCallum I."/>
        </authorList>
    </citation>
    <scope>NUCLEOTIDE SEQUENCE [LARGE SCALE GENOMIC DNA]</scope>
    <source>
        <strain evidence="4">Tai18E2 / Tucson 14021-0261.01</strain>
    </source>
</reference>
<dbReference type="Proteomes" id="UP000002282">
    <property type="component" value="Chromosome X"/>
</dbReference>
<evidence type="ECO:0000256" key="1">
    <source>
        <dbReference type="SAM" id="MobiDB-lite"/>
    </source>
</evidence>
<dbReference type="GO" id="GO:0006355">
    <property type="term" value="P:regulation of DNA-templated transcription"/>
    <property type="evidence" value="ECO:0007669"/>
    <property type="project" value="TreeGrafter"/>
</dbReference>
<dbReference type="HOGENOM" id="CLU_012749_0_0_1"/>
<feature type="compositionally biased region" description="Acidic residues" evidence="1">
    <location>
        <begin position="420"/>
        <end position="432"/>
    </location>
</feature>
<reference evidence="3 4" key="2">
    <citation type="journal article" date="2007" name="PLoS Biol.">
        <title>Principles of genome evolution in the Drosophila melanogaster species group.</title>
        <authorList>
            <person name="Ranz J.M."/>
            <person name="Maurin D."/>
            <person name="Chan Y.S."/>
            <person name="von Grotthuss M."/>
            <person name="Hillier L.W."/>
            <person name="Roote J."/>
            <person name="Ashburner M."/>
            <person name="Bergman C.M."/>
        </authorList>
    </citation>
    <scope>NUCLEOTIDE SEQUENCE [LARGE SCALE GENOMIC DNA]</scope>
    <source>
        <strain evidence="4">Tai18E2 / Tucson 14021-0261.01</strain>
    </source>
</reference>
<dbReference type="AlphaFoldDB" id="B4Q0W7"/>
<proteinExistence type="predicted"/>
<dbReference type="SUPFAM" id="SSF46934">
    <property type="entry name" value="UBA-like"/>
    <property type="match status" value="1"/>
</dbReference>
<dbReference type="EMBL" id="CM000162">
    <property type="protein sequence ID" value="EDX01334.1"/>
    <property type="molecule type" value="Genomic_DNA"/>
</dbReference>
<dbReference type="OrthoDB" id="5577209at2759"/>
<dbReference type="KEGG" id="dya:Dyak_GE16925"/>
<evidence type="ECO:0000259" key="2">
    <source>
        <dbReference type="PROSITE" id="PS51140"/>
    </source>
</evidence>
<feature type="compositionally biased region" description="Gly residues" evidence="1">
    <location>
        <begin position="676"/>
        <end position="686"/>
    </location>
</feature>
<dbReference type="CDD" id="cd14364">
    <property type="entry name" value="CUE_ASCC2"/>
    <property type="match status" value="1"/>
</dbReference>
<feature type="compositionally biased region" description="Basic and acidic residues" evidence="1">
    <location>
        <begin position="645"/>
        <end position="662"/>
    </location>
</feature>
<dbReference type="SMART" id="SM00546">
    <property type="entry name" value="CUE"/>
    <property type="match status" value="1"/>
</dbReference>
<dbReference type="PhylomeDB" id="B4Q0W7"/>
<dbReference type="OMA" id="LSQHEFW"/>
<evidence type="ECO:0000313" key="4">
    <source>
        <dbReference type="Proteomes" id="UP000002282"/>
    </source>
</evidence>
<dbReference type="PANTHER" id="PTHR21494:SF0">
    <property type="entry name" value="ACTIVATING SIGNAL COINTEGRATOR 1 COMPLEX SUBUNIT 2"/>
    <property type="match status" value="1"/>
</dbReference>
<dbReference type="InterPro" id="IPR009060">
    <property type="entry name" value="UBA-like_sf"/>
</dbReference>
<feature type="region of interest" description="Disordered" evidence="1">
    <location>
        <begin position="624"/>
        <end position="736"/>
    </location>
</feature>
<accession>B4Q0W7</accession>
<feature type="compositionally biased region" description="Acidic residues" evidence="1">
    <location>
        <begin position="626"/>
        <end position="638"/>
    </location>
</feature>
<dbReference type="InterPro" id="IPR041800">
    <property type="entry name" value="ASCC2_CUE"/>
</dbReference>
<evidence type="ECO:0000313" key="3">
    <source>
        <dbReference type="EMBL" id="EDX01334.1"/>
    </source>
</evidence>
<feature type="compositionally biased region" description="Low complexity" evidence="1">
    <location>
        <begin position="435"/>
        <end position="444"/>
    </location>
</feature>
<protein>
    <recommendedName>
        <fullName evidence="2">CUE domain-containing protein</fullName>
    </recommendedName>
</protein>
<feature type="domain" description="CUE" evidence="2">
    <location>
        <begin position="450"/>
        <end position="492"/>
    </location>
</feature>
<feature type="compositionally biased region" description="Basic residues" evidence="1">
    <location>
        <begin position="715"/>
        <end position="736"/>
    </location>
</feature>
<dbReference type="Gene3D" id="1.10.8.10">
    <property type="entry name" value="DNA helicase RuvA subunit, C-terminal domain"/>
    <property type="match status" value="1"/>
</dbReference>
<gene>
    <name evidence="3" type="primary">Dyak\GE16925</name>
    <name evidence="3" type="synonym">dyak_GLEANR_18300</name>
    <name evidence="3" type="synonym">GE16925</name>
    <name evidence="3" type="ORF">Dyak_GE16925</name>
</gene>
<name>B4Q0W7_DROYA</name>
<organism evidence="3 4">
    <name type="scientific">Drosophila yakuba</name>
    <name type="common">Fruit fly</name>
    <dbReference type="NCBI Taxonomy" id="7245"/>
    <lineage>
        <taxon>Eukaryota</taxon>
        <taxon>Metazoa</taxon>
        <taxon>Ecdysozoa</taxon>
        <taxon>Arthropoda</taxon>
        <taxon>Hexapoda</taxon>
        <taxon>Insecta</taxon>
        <taxon>Pterygota</taxon>
        <taxon>Neoptera</taxon>
        <taxon>Endopterygota</taxon>
        <taxon>Diptera</taxon>
        <taxon>Brachycera</taxon>
        <taxon>Muscomorpha</taxon>
        <taxon>Ephydroidea</taxon>
        <taxon>Drosophilidae</taxon>
        <taxon>Drosophila</taxon>
        <taxon>Sophophora</taxon>
    </lineage>
</organism>
<dbReference type="InterPro" id="IPR003892">
    <property type="entry name" value="CUE"/>
</dbReference>
<keyword evidence="4" id="KW-1185">Reference proteome</keyword>
<dbReference type="SMR" id="B4Q0W7"/>